<dbReference type="EMBL" id="RFFG01000001">
    <property type="protein sequence ID" value="RMI47816.1"/>
    <property type="molecule type" value="Genomic_DNA"/>
</dbReference>
<protein>
    <submittedName>
        <fullName evidence="1">Uncharacterized protein</fullName>
    </submittedName>
</protein>
<proteinExistence type="predicted"/>
<name>A0A3M2MEE8_9ACTN</name>
<evidence type="ECO:0000313" key="1">
    <source>
        <dbReference type="EMBL" id="RMI47816.1"/>
    </source>
</evidence>
<comment type="caution">
    <text evidence="1">The sequence shown here is derived from an EMBL/GenBank/DDBJ whole genome shotgun (WGS) entry which is preliminary data.</text>
</comment>
<reference evidence="1 2" key="1">
    <citation type="submission" date="2018-10" db="EMBL/GenBank/DDBJ databases">
        <title>Isolation from soil.</title>
        <authorList>
            <person name="Hu J."/>
        </authorList>
    </citation>
    <scope>NUCLEOTIDE SEQUENCE [LARGE SCALE GENOMIC DNA]</scope>
    <source>
        <strain evidence="1 2">NEAU-Ht49</strain>
    </source>
</reference>
<dbReference type="AlphaFoldDB" id="A0A3M2MEE8"/>
<evidence type="ECO:0000313" key="2">
    <source>
        <dbReference type="Proteomes" id="UP000282674"/>
    </source>
</evidence>
<organism evidence="1 2">
    <name type="scientific">Actinomadura harenae</name>
    <dbReference type="NCBI Taxonomy" id="2483351"/>
    <lineage>
        <taxon>Bacteria</taxon>
        <taxon>Bacillati</taxon>
        <taxon>Actinomycetota</taxon>
        <taxon>Actinomycetes</taxon>
        <taxon>Streptosporangiales</taxon>
        <taxon>Thermomonosporaceae</taxon>
        <taxon>Actinomadura</taxon>
    </lineage>
</organism>
<gene>
    <name evidence="1" type="ORF">EBO15_00515</name>
</gene>
<dbReference type="Proteomes" id="UP000282674">
    <property type="component" value="Unassembled WGS sequence"/>
</dbReference>
<accession>A0A3M2MEE8</accession>
<keyword evidence="2" id="KW-1185">Reference proteome</keyword>
<dbReference type="RefSeq" id="WP_122192261.1">
    <property type="nucleotide sequence ID" value="NZ_JBHSKC010000024.1"/>
</dbReference>
<sequence>METGKSSKAAPTNFGAIEAIVHQGKAVVSVEDSAIVEWAIKAIVERRTATLYLKPIVFQAIRKWYWTPERVESVGMKPILAEHTEKVKSDFDIEIDGNANTLDCPRCGYCYSTYEFIRQGIEEHGREVVRDTFSLKRVAILQIHPVQNLVCQNCRLHMLMAIGDGKSGGYYYDYWCGQGNAYACCQ</sequence>
<dbReference type="OrthoDB" id="4135799at2"/>